<dbReference type="PROSITE" id="PS00622">
    <property type="entry name" value="HTH_LUXR_1"/>
    <property type="match status" value="1"/>
</dbReference>
<keyword evidence="2" id="KW-0805">Transcription regulation</keyword>
<feature type="domain" description="Response regulatory" evidence="7">
    <location>
        <begin position="8"/>
        <end position="124"/>
    </location>
</feature>
<dbReference type="PANTHER" id="PTHR43214">
    <property type="entry name" value="TWO-COMPONENT RESPONSE REGULATOR"/>
    <property type="match status" value="1"/>
</dbReference>
<feature type="modified residue" description="4-aspartylphosphate" evidence="5">
    <location>
        <position position="59"/>
    </location>
</feature>
<dbReference type="PROSITE" id="PS50043">
    <property type="entry name" value="HTH_LUXR_2"/>
    <property type="match status" value="1"/>
</dbReference>
<evidence type="ECO:0000259" key="7">
    <source>
        <dbReference type="PROSITE" id="PS50110"/>
    </source>
</evidence>
<evidence type="ECO:0000313" key="9">
    <source>
        <dbReference type="Proteomes" id="UP000326546"/>
    </source>
</evidence>
<dbReference type="OrthoDB" id="9808843at2"/>
<evidence type="ECO:0000313" key="8">
    <source>
        <dbReference type="EMBL" id="QFG67527.1"/>
    </source>
</evidence>
<dbReference type="InterPro" id="IPR000792">
    <property type="entry name" value="Tscrpt_reg_LuxR_C"/>
</dbReference>
<feature type="domain" description="HTH luxR-type" evidence="6">
    <location>
        <begin position="163"/>
        <end position="228"/>
    </location>
</feature>
<dbReference type="GO" id="GO:0000160">
    <property type="term" value="P:phosphorelay signal transduction system"/>
    <property type="evidence" value="ECO:0007669"/>
    <property type="project" value="InterPro"/>
</dbReference>
<dbReference type="InterPro" id="IPR011006">
    <property type="entry name" value="CheY-like_superfamily"/>
</dbReference>
<dbReference type="EMBL" id="CP044427">
    <property type="protein sequence ID" value="QFG67527.1"/>
    <property type="molecule type" value="Genomic_DNA"/>
</dbReference>
<proteinExistence type="predicted"/>
<dbReference type="SMART" id="SM00421">
    <property type="entry name" value="HTH_LUXR"/>
    <property type="match status" value="1"/>
</dbReference>
<evidence type="ECO:0000256" key="3">
    <source>
        <dbReference type="ARBA" id="ARBA00023125"/>
    </source>
</evidence>
<protein>
    <submittedName>
        <fullName evidence="8">Response regulator transcription factor</fullName>
    </submittedName>
</protein>
<dbReference type="PANTHER" id="PTHR43214:SF24">
    <property type="entry name" value="TRANSCRIPTIONAL REGULATORY PROTEIN NARL-RELATED"/>
    <property type="match status" value="1"/>
</dbReference>
<dbReference type="CDD" id="cd17535">
    <property type="entry name" value="REC_NarL-like"/>
    <property type="match status" value="1"/>
</dbReference>
<dbReference type="KEGG" id="serw:FY030_01220"/>
<dbReference type="Pfam" id="PF00072">
    <property type="entry name" value="Response_reg"/>
    <property type="match status" value="1"/>
</dbReference>
<evidence type="ECO:0000259" key="6">
    <source>
        <dbReference type="PROSITE" id="PS50043"/>
    </source>
</evidence>
<dbReference type="SUPFAM" id="SSF52172">
    <property type="entry name" value="CheY-like"/>
    <property type="match status" value="1"/>
</dbReference>
<dbReference type="PROSITE" id="PS50110">
    <property type="entry name" value="RESPONSE_REGULATORY"/>
    <property type="match status" value="1"/>
</dbReference>
<dbReference type="InterPro" id="IPR039420">
    <property type="entry name" value="WalR-like"/>
</dbReference>
<evidence type="ECO:0000256" key="2">
    <source>
        <dbReference type="ARBA" id="ARBA00023015"/>
    </source>
</evidence>
<keyword evidence="3" id="KW-0238">DNA-binding</keyword>
<keyword evidence="1 5" id="KW-0597">Phosphoprotein</keyword>
<dbReference type="SUPFAM" id="SSF46894">
    <property type="entry name" value="C-terminal effector domain of the bipartite response regulators"/>
    <property type="match status" value="1"/>
</dbReference>
<dbReference type="Proteomes" id="UP000326546">
    <property type="component" value="Chromosome"/>
</dbReference>
<gene>
    <name evidence="8" type="ORF">FY030_01220</name>
</gene>
<dbReference type="CDD" id="cd06170">
    <property type="entry name" value="LuxR_C_like"/>
    <property type="match status" value="1"/>
</dbReference>
<accession>A0A5J6V1P7</accession>
<keyword evidence="9" id="KW-1185">Reference proteome</keyword>
<dbReference type="InterPro" id="IPR001789">
    <property type="entry name" value="Sig_transdc_resp-reg_receiver"/>
</dbReference>
<dbReference type="AlphaFoldDB" id="A0A5J6V1P7"/>
<dbReference type="InterPro" id="IPR058245">
    <property type="entry name" value="NreC/VraR/RcsB-like_REC"/>
</dbReference>
<dbReference type="Gene3D" id="3.40.50.2300">
    <property type="match status" value="1"/>
</dbReference>
<dbReference type="InterPro" id="IPR016032">
    <property type="entry name" value="Sig_transdc_resp-reg_C-effctor"/>
</dbReference>
<dbReference type="GO" id="GO:0006355">
    <property type="term" value="P:regulation of DNA-templated transcription"/>
    <property type="evidence" value="ECO:0007669"/>
    <property type="project" value="InterPro"/>
</dbReference>
<evidence type="ECO:0000256" key="1">
    <source>
        <dbReference type="ARBA" id="ARBA00022553"/>
    </source>
</evidence>
<dbReference type="RefSeq" id="WP_158059925.1">
    <property type="nucleotide sequence ID" value="NZ_CP044427.1"/>
</dbReference>
<dbReference type="GO" id="GO:0003677">
    <property type="term" value="F:DNA binding"/>
    <property type="evidence" value="ECO:0007669"/>
    <property type="project" value="UniProtKB-KW"/>
</dbReference>
<evidence type="ECO:0000256" key="4">
    <source>
        <dbReference type="ARBA" id="ARBA00023163"/>
    </source>
</evidence>
<keyword evidence="4" id="KW-0804">Transcription</keyword>
<sequence length="231" mass="24627">MTGGARPRVVLVDDDPLVRAGLRMMLGGPDGVDVVGEGEDGEQVLGLVEVHRPDVVLMDIRMARTDGLTATRDLLAAHPEAKVLILTTFDVDDYVMEALRAGARGFVLKDTPPDRLVAAVHEVAGGDHALSPSVAALLVRHVASEQRAGQLAGSARDRRAQLARDRLARLTERELEVARAVARGGANAQIARDLYMGVPTVKAHVSSILAKLGLANRVQVALLVHDAEELE</sequence>
<dbReference type="PRINTS" id="PR00038">
    <property type="entry name" value="HTHLUXR"/>
</dbReference>
<dbReference type="SMART" id="SM00448">
    <property type="entry name" value="REC"/>
    <property type="match status" value="1"/>
</dbReference>
<organism evidence="8 9">
    <name type="scientific">Ornithinimicrobium pratense</name>
    <dbReference type="NCBI Taxonomy" id="2593973"/>
    <lineage>
        <taxon>Bacteria</taxon>
        <taxon>Bacillati</taxon>
        <taxon>Actinomycetota</taxon>
        <taxon>Actinomycetes</taxon>
        <taxon>Micrococcales</taxon>
        <taxon>Ornithinimicrobiaceae</taxon>
        <taxon>Ornithinimicrobium</taxon>
    </lineage>
</organism>
<evidence type="ECO:0000256" key="5">
    <source>
        <dbReference type="PROSITE-ProRule" id="PRU00169"/>
    </source>
</evidence>
<dbReference type="Pfam" id="PF00196">
    <property type="entry name" value="GerE"/>
    <property type="match status" value="1"/>
</dbReference>
<name>A0A5J6V1P7_9MICO</name>
<reference evidence="8 9" key="1">
    <citation type="submission" date="2019-09" db="EMBL/GenBank/DDBJ databases">
        <title>Serinicoccus pratensis sp. nov., isolated from meadow soil.</title>
        <authorList>
            <person name="Zhang W."/>
        </authorList>
    </citation>
    <scope>NUCLEOTIDE SEQUENCE [LARGE SCALE GENOMIC DNA]</scope>
    <source>
        <strain evidence="8 9">W204</strain>
    </source>
</reference>